<reference evidence="4 5" key="1">
    <citation type="journal article" date="2019" name="Int. J. Syst. Evol. Microbiol.">
        <title>The Global Catalogue of Microorganisms (GCM) 10K type strain sequencing project: providing services to taxonomists for standard genome sequencing and annotation.</title>
        <authorList>
            <consortium name="The Broad Institute Genomics Platform"/>
            <consortium name="The Broad Institute Genome Sequencing Center for Infectious Disease"/>
            <person name="Wu L."/>
            <person name="Ma J."/>
        </authorList>
    </citation>
    <scope>NUCLEOTIDE SEQUENCE [LARGE SCALE GENOMIC DNA]</scope>
    <source>
        <strain evidence="4 5">JCM 14046</strain>
    </source>
</reference>
<evidence type="ECO:0000313" key="4">
    <source>
        <dbReference type="EMBL" id="GAA1928859.1"/>
    </source>
</evidence>
<dbReference type="Pfam" id="PF01370">
    <property type="entry name" value="Epimerase"/>
    <property type="match status" value="1"/>
</dbReference>
<dbReference type="SUPFAM" id="SSF51735">
    <property type="entry name" value="NAD(P)-binding Rossmann-fold domains"/>
    <property type="match status" value="1"/>
</dbReference>
<comment type="caution">
    <text evidence="4">The sequence shown here is derived from an EMBL/GenBank/DDBJ whole genome shotgun (WGS) entry which is preliminary data.</text>
</comment>
<proteinExistence type="inferred from homology"/>
<gene>
    <name evidence="4" type="ORF">GCM10009737_33510</name>
</gene>
<organism evidence="4 5">
    <name type="scientific">Nocardioides lentus</name>
    <dbReference type="NCBI Taxonomy" id="338077"/>
    <lineage>
        <taxon>Bacteria</taxon>
        <taxon>Bacillati</taxon>
        <taxon>Actinomycetota</taxon>
        <taxon>Actinomycetes</taxon>
        <taxon>Propionibacteriales</taxon>
        <taxon>Nocardioidaceae</taxon>
        <taxon>Nocardioides</taxon>
    </lineage>
</organism>
<dbReference type="InterPro" id="IPR036291">
    <property type="entry name" value="NAD(P)-bd_dom_sf"/>
</dbReference>
<dbReference type="InterPro" id="IPR010099">
    <property type="entry name" value="SDR39U1"/>
</dbReference>
<dbReference type="Gene3D" id="3.40.50.720">
    <property type="entry name" value="NAD(P)-binding Rossmann-like Domain"/>
    <property type="match status" value="1"/>
</dbReference>
<name>A0ABN2PR12_9ACTN</name>
<keyword evidence="5" id="KW-1185">Reference proteome</keyword>
<dbReference type="InterPro" id="IPR013549">
    <property type="entry name" value="DUF1731"/>
</dbReference>
<evidence type="ECO:0000256" key="1">
    <source>
        <dbReference type="ARBA" id="ARBA00009353"/>
    </source>
</evidence>
<dbReference type="PANTHER" id="PTHR11092">
    <property type="entry name" value="SUGAR NUCLEOTIDE EPIMERASE RELATED"/>
    <property type="match status" value="1"/>
</dbReference>
<evidence type="ECO:0000313" key="5">
    <source>
        <dbReference type="Proteomes" id="UP001501612"/>
    </source>
</evidence>
<dbReference type="PANTHER" id="PTHR11092:SF0">
    <property type="entry name" value="EPIMERASE FAMILY PROTEIN SDR39U1"/>
    <property type="match status" value="1"/>
</dbReference>
<feature type="domain" description="NAD-dependent epimerase/dehydratase" evidence="2">
    <location>
        <begin position="3"/>
        <end position="213"/>
    </location>
</feature>
<dbReference type="InterPro" id="IPR001509">
    <property type="entry name" value="Epimerase_deHydtase"/>
</dbReference>
<evidence type="ECO:0000259" key="3">
    <source>
        <dbReference type="Pfam" id="PF08338"/>
    </source>
</evidence>
<dbReference type="Proteomes" id="UP001501612">
    <property type="component" value="Unassembled WGS sequence"/>
</dbReference>
<evidence type="ECO:0000259" key="2">
    <source>
        <dbReference type="Pfam" id="PF01370"/>
    </source>
</evidence>
<dbReference type="RefSeq" id="WP_344008786.1">
    <property type="nucleotide sequence ID" value="NZ_BAAAMY010000010.1"/>
</dbReference>
<dbReference type="NCBIfam" id="TIGR01777">
    <property type="entry name" value="yfcH"/>
    <property type="match status" value="1"/>
</dbReference>
<accession>A0ABN2PR12</accession>
<feature type="domain" description="DUF1731" evidence="3">
    <location>
        <begin position="248"/>
        <end position="290"/>
    </location>
</feature>
<dbReference type="Pfam" id="PF08338">
    <property type="entry name" value="DUF1731"/>
    <property type="match status" value="1"/>
</dbReference>
<protein>
    <submittedName>
        <fullName evidence="4">TIGR01777 family oxidoreductase</fullName>
    </submittedName>
</protein>
<comment type="similarity">
    <text evidence="1">Belongs to the NAD(P)-dependent epimerase/dehydratase family. SDR39U1 subfamily.</text>
</comment>
<sequence>MKVVVSGSSGFLGTHLVRRLKERGHEVTRLVRRASEASDESTWDPYEGAVDRTLVGTADVVVSLAGSPTAGNPHSKKWAAELRESRVTTTRLLADVIAEAERPPAFLAGNGISYYGDRGSEVLTEDADSREGSLLTDVTRDWQEAAEPAVRAGARTCVLRTAPVMDRRSAPLKLLLPLFKAGLGARLGDGSQYFPMISCRDWVAATVFAAEHDEVSGPLNLCCPDTPTNAEFTQALASAVRRRAFLAAPAFVVDKAGGAMSGEVLGSMRTRPKALEDAGFTFRDVDVRDVIATGLR</sequence>
<dbReference type="EMBL" id="BAAAMY010000010">
    <property type="protein sequence ID" value="GAA1928859.1"/>
    <property type="molecule type" value="Genomic_DNA"/>
</dbReference>